<comment type="similarity">
    <text evidence="1">Belongs to the peptidase C40 family.</text>
</comment>
<evidence type="ECO:0000256" key="1">
    <source>
        <dbReference type="ARBA" id="ARBA00007074"/>
    </source>
</evidence>
<dbReference type="GO" id="GO:0006508">
    <property type="term" value="P:proteolysis"/>
    <property type="evidence" value="ECO:0007669"/>
    <property type="project" value="UniProtKB-KW"/>
</dbReference>
<keyword evidence="4" id="KW-0788">Thiol protease</keyword>
<feature type="domain" description="NlpC/P60" evidence="5">
    <location>
        <begin position="149"/>
        <end position="261"/>
    </location>
</feature>
<dbReference type="GO" id="GO:0008234">
    <property type="term" value="F:cysteine-type peptidase activity"/>
    <property type="evidence" value="ECO:0007669"/>
    <property type="project" value="UniProtKB-KW"/>
</dbReference>
<dbReference type="AlphaFoldDB" id="A0A2S0RLQ5"/>
<dbReference type="InterPro" id="IPR038765">
    <property type="entry name" value="Papain-like_cys_pep_sf"/>
</dbReference>
<evidence type="ECO:0000256" key="2">
    <source>
        <dbReference type="ARBA" id="ARBA00022670"/>
    </source>
</evidence>
<dbReference type="InterPro" id="IPR051202">
    <property type="entry name" value="Peptidase_C40"/>
</dbReference>
<dbReference type="Pfam" id="PF00877">
    <property type="entry name" value="NLPC_P60"/>
    <property type="match status" value="1"/>
</dbReference>
<organism evidence="6 7">
    <name type="scientific">Trueperella pyogenes</name>
    <dbReference type="NCBI Taxonomy" id="1661"/>
    <lineage>
        <taxon>Bacteria</taxon>
        <taxon>Bacillati</taxon>
        <taxon>Actinomycetota</taxon>
        <taxon>Actinomycetes</taxon>
        <taxon>Actinomycetales</taxon>
        <taxon>Actinomycetaceae</taxon>
        <taxon>Trueperella</taxon>
    </lineage>
</organism>
<sequence>MLFPGAIPIGMRNEVQQATRRISMARRHEMIAPRGTFSKSTMTTAATASAAGVLMGFGAPIALAAGNGSQPQAATAVALATPAVATNNVTSVNLGNVSVGEWEMETVVVEAERAAASTPATGARTSRARQAGVDAAVLSEPVSVRKAASGAGSSVLATALSYQGAPYRWGGTTPAGWDCIGFVRYVYAQHGVRIGGSTTSVLSAGYRVPYSEARAGDILYWPGHVGISLGNGTHVGAWNPQMGTRIGADSHIGVPTVIRVF</sequence>
<proteinExistence type="inferred from homology"/>
<dbReference type="Proteomes" id="UP000275951">
    <property type="component" value="Chromosome"/>
</dbReference>
<dbReference type="STRING" id="1661.CQ11_06285"/>
<evidence type="ECO:0000313" key="7">
    <source>
        <dbReference type="Proteomes" id="UP000275951"/>
    </source>
</evidence>
<evidence type="ECO:0000313" key="6">
    <source>
        <dbReference type="EMBL" id="AZR06846.1"/>
    </source>
</evidence>
<evidence type="ECO:0000259" key="5">
    <source>
        <dbReference type="PROSITE" id="PS51935"/>
    </source>
</evidence>
<evidence type="ECO:0000256" key="3">
    <source>
        <dbReference type="ARBA" id="ARBA00022801"/>
    </source>
</evidence>
<dbReference type="PANTHER" id="PTHR47053">
    <property type="entry name" value="MUREIN DD-ENDOPEPTIDASE MEPH-RELATED"/>
    <property type="match status" value="1"/>
</dbReference>
<protein>
    <submittedName>
        <fullName evidence="6">Peptidoglycan endopeptidase</fullName>
    </submittedName>
</protein>
<keyword evidence="3" id="KW-0378">Hydrolase</keyword>
<accession>A0A2S0RLQ5</accession>
<evidence type="ECO:0000256" key="4">
    <source>
        <dbReference type="ARBA" id="ARBA00022807"/>
    </source>
</evidence>
<dbReference type="EMBL" id="CP033905">
    <property type="protein sequence ID" value="AZR06846.1"/>
    <property type="molecule type" value="Genomic_DNA"/>
</dbReference>
<dbReference type="InterPro" id="IPR000064">
    <property type="entry name" value="NLP_P60_dom"/>
</dbReference>
<dbReference type="PANTHER" id="PTHR47053:SF1">
    <property type="entry name" value="MUREIN DD-ENDOPEPTIDASE MEPH-RELATED"/>
    <property type="match status" value="1"/>
</dbReference>
<name>A0A2S0RLQ5_9ACTO</name>
<dbReference type="SUPFAM" id="SSF54001">
    <property type="entry name" value="Cysteine proteinases"/>
    <property type="match status" value="1"/>
</dbReference>
<keyword evidence="2" id="KW-0645">Protease</keyword>
<dbReference type="Gene3D" id="3.90.1720.10">
    <property type="entry name" value="endopeptidase domain like (from Nostoc punctiforme)"/>
    <property type="match status" value="1"/>
</dbReference>
<reference evidence="6 7" key="1">
    <citation type="submission" date="2018-11" db="EMBL/GenBank/DDBJ databases">
        <title>Multidrug-resistant genes are associated with an 42-kb island TGI1 carrying a complex class 1 integron in a Trueperella pyogenes.</title>
        <authorList>
            <person name="Dong W."/>
        </authorList>
    </citation>
    <scope>NUCLEOTIDE SEQUENCE [LARGE SCALE GENOMIC DNA]</scope>
    <source>
        <strain evidence="6 7">TP4</strain>
    </source>
</reference>
<dbReference type="PROSITE" id="PS51935">
    <property type="entry name" value="NLPC_P60"/>
    <property type="match status" value="1"/>
</dbReference>
<gene>
    <name evidence="6" type="ORF">EBQ10_05750</name>
</gene>